<keyword evidence="2" id="KW-1185">Reference proteome</keyword>
<dbReference type="EMBL" id="BPUB01000001">
    <property type="protein sequence ID" value="GJG58607.1"/>
    <property type="molecule type" value="Genomic_DNA"/>
</dbReference>
<name>A0A9R1C9R9_9BACT</name>
<dbReference type="Proteomes" id="UP000825483">
    <property type="component" value="Unassembled WGS sequence"/>
</dbReference>
<protein>
    <submittedName>
        <fullName evidence="1">Uncharacterized protein</fullName>
    </submittedName>
</protein>
<reference evidence="1" key="1">
    <citation type="journal article" date="2022" name="Int. J. Syst. Evol. Microbiol.">
        <title>Prevotella lacticifex sp. nov., isolated from the rumen of cows.</title>
        <authorList>
            <person name="Shinkai T."/>
            <person name="Ikeyama N."/>
            <person name="Kumagai M."/>
            <person name="Ohmori H."/>
            <person name="Sakamoto M."/>
            <person name="Ohkuma M."/>
            <person name="Mitsumori M."/>
        </authorList>
    </citation>
    <scope>NUCLEOTIDE SEQUENCE</scope>
    <source>
        <strain evidence="1">R5076</strain>
    </source>
</reference>
<sequence>MSYRKLRKAYCRRFGIFIKLTFKLKKTGRIGRKESKKATAIMLKEALYKNKPVLGLIGMKKI</sequence>
<gene>
    <name evidence="1" type="ORF">PRLR5076_14580</name>
</gene>
<comment type="caution">
    <text evidence="1">The sequence shown here is derived from an EMBL/GenBank/DDBJ whole genome shotgun (WGS) entry which is preliminary data.</text>
</comment>
<organism evidence="1 2">
    <name type="scientific">Prevotella lacticifex</name>
    <dbReference type="NCBI Taxonomy" id="2854755"/>
    <lineage>
        <taxon>Bacteria</taxon>
        <taxon>Pseudomonadati</taxon>
        <taxon>Bacteroidota</taxon>
        <taxon>Bacteroidia</taxon>
        <taxon>Bacteroidales</taxon>
        <taxon>Prevotellaceae</taxon>
        <taxon>Prevotella</taxon>
    </lineage>
</organism>
<proteinExistence type="predicted"/>
<evidence type="ECO:0000313" key="2">
    <source>
        <dbReference type="Proteomes" id="UP000825483"/>
    </source>
</evidence>
<evidence type="ECO:0000313" key="1">
    <source>
        <dbReference type="EMBL" id="GJG58607.1"/>
    </source>
</evidence>
<accession>A0A9R1C9R9</accession>
<dbReference type="AlphaFoldDB" id="A0A9R1C9R9"/>